<comment type="caution">
    <text evidence="2">The sequence shown here is derived from an EMBL/GenBank/DDBJ whole genome shotgun (WGS) entry which is preliminary data.</text>
</comment>
<dbReference type="PANTHER" id="PTHR34475">
    <property type="match status" value="1"/>
</dbReference>
<dbReference type="AlphaFoldDB" id="A0A1F5E9X8"/>
<protein>
    <recommendedName>
        <fullName evidence="4">HTH cro/C1-type domain-containing protein</fullName>
    </recommendedName>
</protein>
<dbReference type="Gene3D" id="2.60.40.10">
    <property type="entry name" value="Immunoglobulins"/>
    <property type="match status" value="1"/>
</dbReference>
<dbReference type="PANTHER" id="PTHR34475:SF1">
    <property type="entry name" value="CYTOSKELETON PROTEIN RODZ"/>
    <property type="match status" value="1"/>
</dbReference>
<dbReference type="InterPro" id="IPR050400">
    <property type="entry name" value="Bact_Cytoskel_RodZ"/>
</dbReference>
<dbReference type="Proteomes" id="UP000178583">
    <property type="component" value="Unassembled WGS sequence"/>
</dbReference>
<dbReference type="GO" id="GO:0003677">
    <property type="term" value="F:DNA binding"/>
    <property type="evidence" value="ECO:0007669"/>
    <property type="project" value="InterPro"/>
</dbReference>
<dbReference type="Gene3D" id="1.10.260.40">
    <property type="entry name" value="lambda repressor-like DNA-binding domains"/>
    <property type="match status" value="1"/>
</dbReference>
<evidence type="ECO:0000313" key="2">
    <source>
        <dbReference type="EMBL" id="OGD64217.1"/>
    </source>
</evidence>
<dbReference type="InterPro" id="IPR001387">
    <property type="entry name" value="Cro/C1-type_HTH"/>
</dbReference>
<dbReference type="InterPro" id="IPR010982">
    <property type="entry name" value="Lambda_DNA-bd_dom_sf"/>
</dbReference>
<keyword evidence="1" id="KW-0812">Transmembrane</keyword>
<evidence type="ECO:0000256" key="1">
    <source>
        <dbReference type="SAM" id="Phobius"/>
    </source>
</evidence>
<name>A0A1F5E9X8_9BACT</name>
<evidence type="ECO:0000313" key="3">
    <source>
        <dbReference type="Proteomes" id="UP000178583"/>
    </source>
</evidence>
<dbReference type="CDD" id="cd00093">
    <property type="entry name" value="HTH_XRE"/>
    <property type="match status" value="1"/>
</dbReference>
<dbReference type="Pfam" id="PF13413">
    <property type="entry name" value="HTH_25"/>
    <property type="match status" value="1"/>
</dbReference>
<accession>A0A1F5E9X8</accession>
<evidence type="ECO:0008006" key="4">
    <source>
        <dbReference type="Google" id="ProtNLM"/>
    </source>
</evidence>
<organism evidence="2 3">
    <name type="scientific">Candidatus Berkelbacteria bacterium RIFOXYA2_FULL_43_10</name>
    <dbReference type="NCBI Taxonomy" id="1797472"/>
    <lineage>
        <taxon>Bacteria</taxon>
        <taxon>Candidatus Berkelbacteria</taxon>
    </lineage>
</organism>
<dbReference type="InterPro" id="IPR013783">
    <property type="entry name" value="Ig-like_fold"/>
</dbReference>
<proteinExistence type="predicted"/>
<sequence length="237" mass="26610">MSAGFSLRKIKTPQTLGTRLRRARNRLKVSLMEAEIETKIRSKYIDALERGNLMSLPADTYTKGFVMRYAKYLGLDPERAFKQYLSEKNRFASESNEIMLPRKKVSETRVIITPKILAPFAVGVLVLGVIFYIIFQVYGFAAAPELVVTSPDNNSITENEVTEVRGVTADDAKLYVNSESVQVSADGKFATEYKLQRGINVIEIKSQNKANKEKSIIYTLEYKPKTAQVPVEPASAE</sequence>
<feature type="transmembrane region" description="Helical" evidence="1">
    <location>
        <begin position="116"/>
        <end position="135"/>
    </location>
</feature>
<reference evidence="2 3" key="1">
    <citation type="journal article" date="2016" name="Nat. Commun.">
        <title>Thousands of microbial genomes shed light on interconnected biogeochemical processes in an aquifer system.</title>
        <authorList>
            <person name="Anantharaman K."/>
            <person name="Brown C.T."/>
            <person name="Hug L.A."/>
            <person name="Sharon I."/>
            <person name="Castelle C.J."/>
            <person name="Probst A.J."/>
            <person name="Thomas B.C."/>
            <person name="Singh A."/>
            <person name="Wilkins M.J."/>
            <person name="Karaoz U."/>
            <person name="Brodie E.L."/>
            <person name="Williams K.H."/>
            <person name="Hubbard S.S."/>
            <person name="Banfield J.F."/>
        </authorList>
    </citation>
    <scope>NUCLEOTIDE SEQUENCE [LARGE SCALE GENOMIC DNA]</scope>
</reference>
<keyword evidence="1" id="KW-1133">Transmembrane helix</keyword>
<dbReference type="EMBL" id="MEZY01000021">
    <property type="protein sequence ID" value="OGD64217.1"/>
    <property type="molecule type" value="Genomic_DNA"/>
</dbReference>
<gene>
    <name evidence="2" type="ORF">A2215_04160</name>
</gene>
<keyword evidence="1" id="KW-0472">Membrane</keyword>
<dbReference type="STRING" id="1797472.A2215_04160"/>
<dbReference type="Pfam" id="PF09136">
    <property type="entry name" value="Glucodextran_B"/>
    <property type="match status" value="1"/>
</dbReference>